<sequence>MNRHKRTARPSELLATLLRKYRLEAGFKRGRVLHLWPQVAGPVLAGITEPLRFADGTLVVRVQDAVAAHHLTYQRQAFLERYAHHLGEDVVREIRFVTGPVRSAPPPAPPPPEPPPPLPLEAARKLEDLAARVPEELRPKVQAAGARLLAHLEAAPSPPCPVCGVPAGPQPCRHCQRLLADPVVQREAERLTRRPLASRLEGDLEAAARYLATAQLEAQLNELLPQATQQPELLPMLADIARRYLQLRTGQENVTPYRHLLPKPAQHLLKEV</sequence>
<dbReference type="PANTHER" id="PTHR36456">
    <property type="entry name" value="UPF0232 PROTEIN SCO3875"/>
    <property type="match status" value="1"/>
</dbReference>
<reference evidence="2 3" key="1">
    <citation type="journal article" date="2012" name="Stand. Genomic Sci.">
        <title>Complete genome sequence of the aerobic, heterotroph Marinithermus hydrothermalis type strain (T1(T)) from a deep-sea hydrothermal vent chimney.</title>
        <authorList>
            <person name="Copeland A."/>
            <person name="Gu W."/>
            <person name="Yasawong M."/>
            <person name="Lapidus A."/>
            <person name="Lucas S."/>
            <person name="Deshpande S."/>
            <person name="Pagani I."/>
            <person name="Tapia R."/>
            <person name="Cheng J.F."/>
            <person name="Goodwin L.A."/>
            <person name="Pitluck S."/>
            <person name="Liolios K."/>
            <person name="Ivanova N."/>
            <person name="Mavromatis K."/>
            <person name="Mikhailova N."/>
            <person name="Pati A."/>
            <person name="Chen A."/>
            <person name="Palaniappan K."/>
            <person name="Land M."/>
            <person name="Pan C."/>
            <person name="Brambilla E.M."/>
            <person name="Rohde M."/>
            <person name="Tindall B.J."/>
            <person name="Sikorski J."/>
            <person name="Goker M."/>
            <person name="Detter J.C."/>
            <person name="Bristow J."/>
            <person name="Eisen J.A."/>
            <person name="Markowitz V."/>
            <person name="Hugenholtz P."/>
            <person name="Kyrpides N.C."/>
            <person name="Klenk H.P."/>
            <person name="Woyke T."/>
        </authorList>
    </citation>
    <scope>NUCLEOTIDE SEQUENCE [LARGE SCALE GENOMIC DNA]</scope>
    <source>
        <strain evidence="3">DSM 14884 / JCM 11576 / T1</strain>
    </source>
</reference>
<dbReference type="Pfam" id="PF05258">
    <property type="entry name" value="DciA"/>
    <property type="match status" value="1"/>
</dbReference>
<dbReference type="PANTHER" id="PTHR36456:SF1">
    <property type="entry name" value="UPF0232 PROTEIN SCO3875"/>
    <property type="match status" value="1"/>
</dbReference>
<dbReference type="STRING" id="869210.Marky_2054"/>
<gene>
    <name evidence="2" type="ordered locus">Marky_2054</name>
</gene>
<dbReference type="OrthoDB" id="30844at2"/>
<organism evidence="2 3">
    <name type="scientific">Marinithermus hydrothermalis (strain DSM 14884 / JCM 11576 / T1)</name>
    <dbReference type="NCBI Taxonomy" id="869210"/>
    <lineage>
        <taxon>Bacteria</taxon>
        <taxon>Thermotogati</taxon>
        <taxon>Deinococcota</taxon>
        <taxon>Deinococci</taxon>
        <taxon>Thermales</taxon>
        <taxon>Thermaceae</taxon>
        <taxon>Marinithermus</taxon>
    </lineage>
</organism>
<dbReference type="KEGG" id="mhd:Marky_2054"/>
<proteinExistence type="predicted"/>
<protein>
    <recommendedName>
        <fullName evidence="4">DUF721 domain-containing protein</fullName>
    </recommendedName>
</protein>
<accession>F2NN41</accession>
<dbReference type="eggNOG" id="COG5512">
    <property type="taxonomic scope" value="Bacteria"/>
</dbReference>
<dbReference type="InterPro" id="IPR007922">
    <property type="entry name" value="DciA-like"/>
</dbReference>
<dbReference type="HOGENOM" id="CLU_085300_0_0_0"/>
<evidence type="ECO:0000313" key="3">
    <source>
        <dbReference type="Proteomes" id="UP000007030"/>
    </source>
</evidence>
<dbReference type="RefSeq" id="WP_013704825.1">
    <property type="nucleotide sequence ID" value="NC_015387.1"/>
</dbReference>
<keyword evidence="3" id="KW-1185">Reference proteome</keyword>
<name>F2NN41_MARHT</name>
<evidence type="ECO:0000313" key="2">
    <source>
        <dbReference type="EMBL" id="AEB12780.1"/>
    </source>
</evidence>
<dbReference type="Proteomes" id="UP000007030">
    <property type="component" value="Chromosome"/>
</dbReference>
<dbReference type="AlphaFoldDB" id="F2NN41"/>
<feature type="compositionally biased region" description="Pro residues" evidence="1">
    <location>
        <begin position="103"/>
        <end position="119"/>
    </location>
</feature>
<dbReference type="EMBL" id="CP002630">
    <property type="protein sequence ID" value="AEB12780.1"/>
    <property type="molecule type" value="Genomic_DNA"/>
</dbReference>
<evidence type="ECO:0000256" key="1">
    <source>
        <dbReference type="SAM" id="MobiDB-lite"/>
    </source>
</evidence>
<evidence type="ECO:0008006" key="4">
    <source>
        <dbReference type="Google" id="ProtNLM"/>
    </source>
</evidence>
<feature type="region of interest" description="Disordered" evidence="1">
    <location>
        <begin position="101"/>
        <end position="120"/>
    </location>
</feature>